<reference evidence="4 5" key="1">
    <citation type="submission" date="2018-08" db="EMBL/GenBank/DDBJ databases">
        <title>Isolation, diversity and antifungal activity of Actinobacteria from wheat.</title>
        <authorList>
            <person name="Han C."/>
        </authorList>
    </citation>
    <scope>NUCLEOTIDE SEQUENCE [LARGE SCALE GENOMIC DNA]</scope>
    <source>
        <strain evidence="4 5">NEAU-YY421</strain>
    </source>
</reference>
<organism evidence="4 5">
    <name type="scientific">Streptomyces triticagri</name>
    <dbReference type="NCBI Taxonomy" id="2293568"/>
    <lineage>
        <taxon>Bacteria</taxon>
        <taxon>Bacillati</taxon>
        <taxon>Actinomycetota</taxon>
        <taxon>Actinomycetes</taxon>
        <taxon>Kitasatosporales</taxon>
        <taxon>Streptomycetaceae</taxon>
        <taxon>Streptomyces</taxon>
    </lineage>
</organism>
<keyword evidence="2" id="KW-0732">Signal</keyword>
<feature type="region of interest" description="Disordered" evidence="1">
    <location>
        <begin position="428"/>
        <end position="456"/>
    </location>
</feature>
<sequence length="456" mass="45683">MAALRRPSALAAAAATVVAIGATALTLPAIAADGAAPKAAPIELEDGTLDWGLKESFRKYVTGIAGGEITATDGAEQAADNGIFTFSDGTGTYDTGTHAVETAFKGKVSFVSKLHGFDIGITDVKVSTEGTGGAIEADVTLNGETQNDIALAELDLTDVKPGQGEGGAMTFEDIPATLTADGAKAFNGMYEEGTELDPATLTVTAGDPSGEPGPDPTDDPGDPTGDPTDGPTTDPTGDPTSDPTGKPTTEPTGDASDAPAGDAVDGTLTWGLKESFRKYISTGGEVKTAGGAKKAGDDGYTFPYEEAEVDAEAKTVDASFGGSVQFLYKAHGIDMKFGDIRVEAQGAKGTVVLDVTTPEGTNDDVEFATLDLSKASYAVKDDVLHLKKVPAAFTADGAEQFANETTGSMYKEGDPIDPVDVALALSEDAELPGGGSGGSGGGSGSGGAGTTGGAGT</sequence>
<evidence type="ECO:0000256" key="2">
    <source>
        <dbReference type="SAM" id="SignalP"/>
    </source>
</evidence>
<protein>
    <recommendedName>
        <fullName evidence="3">Htaa domain-containing protein</fullName>
    </recommendedName>
</protein>
<accession>A0A372M587</accession>
<feature type="signal peptide" evidence="2">
    <location>
        <begin position="1"/>
        <end position="31"/>
    </location>
</feature>
<feature type="domain" description="Htaa" evidence="3">
    <location>
        <begin position="265"/>
        <end position="421"/>
    </location>
</feature>
<feature type="compositionally biased region" description="Gly residues" evidence="1">
    <location>
        <begin position="432"/>
        <end position="456"/>
    </location>
</feature>
<feature type="region of interest" description="Disordered" evidence="1">
    <location>
        <begin position="200"/>
        <end position="266"/>
    </location>
</feature>
<feature type="chain" id="PRO_5016571699" description="Htaa domain-containing protein" evidence="2">
    <location>
        <begin position="32"/>
        <end position="456"/>
    </location>
</feature>
<dbReference type="Proteomes" id="UP000263094">
    <property type="component" value="Unassembled WGS sequence"/>
</dbReference>
<dbReference type="AlphaFoldDB" id="A0A372M587"/>
<dbReference type="RefSeq" id="WP_128556187.1">
    <property type="nucleotide sequence ID" value="NZ_QUAK01000075.1"/>
</dbReference>
<feature type="compositionally biased region" description="Low complexity" evidence="1">
    <location>
        <begin position="222"/>
        <end position="249"/>
    </location>
</feature>
<comment type="caution">
    <text evidence="4">The sequence shown here is derived from an EMBL/GenBank/DDBJ whole genome shotgun (WGS) entry which is preliminary data.</text>
</comment>
<evidence type="ECO:0000313" key="4">
    <source>
        <dbReference type="EMBL" id="RFU86098.1"/>
    </source>
</evidence>
<feature type="domain" description="Htaa" evidence="3">
    <location>
        <begin position="46"/>
        <end position="202"/>
    </location>
</feature>
<dbReference type="EMBL" id="QUAK01000075">
    <property type="protein sequence ID" value="RFU86098.1"/>
    <property type="molecule type" value="Genomic_DNA"/>
</dbReference>
<dbReference type="Pfam" id="PF04213">
    <property type="entry name" value="HtaA"/>
    <property type="match status" value="2"/>
</dbReference>
<gene>
    <name evidence="4" type="ORF">DY218_13250</name>
</gene>
<dbReference type="InterPro" id="IPR007331">
    <property type="entry name" value="Htaa"/>
</dbReference>
<evidence type="ECO:0000259" key="3">
    <source>
        <dbReference type="Pfam" id="PF04213"/>
    </source>
</evidence>
<evidence type="ECO:0000313" key="5">
    <source>
        <dbReference type="Proteomes" id="UP000263094"/>
    </source>
</evidence>
<keyword evidence="5" id="KW-1185">Reference proteome</keyword>
<proteinExistence type="predicted"/>
<dbReference type="OrthoDB" id="7210788at2"/>
<evidence type="ECO:0000256" key="1">
    <source>
        <dbReference type="SAM" id="MobiDB-lite"/>
    </source>
</evidence>
<feature type="non-terminal residue" evidence="4">
    <location>
        <position position="456"/>
    </location>
</feature>
<name>A0A372M587_9ACTN</name>